<feature type="region of interest" description="Disordered" evidence="5">
    <location>
        <begin position="704"/>
        <end position="726"/>
    </location>
</feature>
<keyword evidence="1 4" id="KW-0349">Heme</keyword>
<feature type="domain" description="Cytochrome c" evidence="6">
    <location>
        <begin position="599"/>
        <end position="692"/>
    </location>
</feature>
<evidence type="ECO:0000259" key="6">
    <source>
        <dbReference type="PROSITE" id="PS51007"/>
    </source>
</evidence>
<dbReference type="PROSITE" id="PS51007">
    <property type="entry name" value="CYTC"/>
    <property type="match status" value="1"/>
</dbReference>
<dbReference type="PANTHER" id="PTHR33546">
    <property type="entry name" value="LARGE, MULTIFUNCTIONAL SECRETED PROTEIN-RELATED"/>
    <property type="match status" value="1"/>
</dbReference>
<dbReference type="InterPro" id="IPR009056">
    <property type="entry name" value="Cyt_c-like_dom"/>
</dbReference>
<reference evidence="7 8" key="1">
    <citation type="submission" date="2023-02" db="EMBL/GenBank/DDBJ databases">
        <title>Genome sequence of Lentisphaera profundi SAORIC-696.</title>
        <authorList>
            <person name="Kim e."/>
            <person name="Cho J.-C."/>
            <person name="Choi A."/>
            <person name="Kang I."/>
        </authorList>
    </citation>
    <scope>NUCLEOTIDE SEQUENCE [LARGE SCALE GENOMIC DNA]</scope>
    <source>
        <strain evidence="7 8">SAORIC-696</strain>
    </source>
</reference>
<accession>A0ABY7W0G2</accession>
<keyword evidence="8" id="KW-1185">Reference proteome</keyword>
<dbReference type="Gene3D" id="2.120.10.30">
    <property type="entry name" value="TolB, C-terminal domain"/>
    <property type="match status" value="2"/>
</dbReference>
<evidence type="ECO:0000256" key="3">
    <source>
        <dbReference type="ARBA" id="ARBA00023004"/>
    </source>
</evidence>
<dbReference type="SUPFAM" id="SSF46626">
    <property type="entry name" value="Cytochrome c"/>
    <property type="match status" value="1"/>
</dbReference>
<keyword evidence="3 4" id="KW-0408">Iron</keyword>
<dbReference type="InterPro" id="IPR055557">
    <property type="entry name" value="DUF7133"/>
</dbReference>
<feature type="compositionally biased region" description="Basic residues" evidence="5">
    <location>
        <begin position="707"/>
        <end position="716"/>
    </location>
</feature>
<evidence type="ECO:0000256" key="2">
    <source>
        <dbReference type="ARBA" id="ARBA00022723"/>
    </source>
</evidence>
<dbReference type="InterPro" id="IPR036909">
    <property type="entry name" value="Cyt_c-like_dom_sf"/>
</dbReference>
<organism evidence="7 8">
    <name type="scientific">Lentisphaera profundi</name>
    <dbReference type="NCBI Taxonomy" id="1658616"/>
    <lineage>
        <taxon>Bacteria</taxon>
        <taxon>Pseudomonadati</taxon>
        <taxon>Lentisphaerota</taxon>
        <taxon>Lentisphaeria</taxon>
        <taxon>Lentisphaerales</taxon>
        <taxon>Lentisphaeraceae</taxon>
        <taxon>Lentisphaera</taxon>
    </lineage>
</organism>
<dbReference type="RefSeq" id="WP_274154297.1">
    <property type="nucleotide sequence ID" value="NZ_CP117812.1"/>
</dbReference>
<dbReference type="InterPro" id="IPR011041">
    <property type="entry name" value="Quinoprot_gluc/sorb_DH_b-prop"/>
</dbReference>
<dbReference type="Proteomes" id="UP001214250">
    <property type="component" value="Chromosome 2"/>
</dbReference>
<dbReference type="EMBL" id="CP117812">
    <property type="protein sequence ID" value="WDE99442.1"/>
    <property type="molecule type" value="Genomic_DNA"/>
</dbReference>
<proteinExistence type="predicted"/>
<evidence type="ECO:0000313" key="8">
    <source>
        <dbReference type="Proteomes" id="UP001214250"/>
    </source>
</evidence>
<evidence type="ECO:0000256" key="4">
    <source>
        <dbReference type="PROSITE-ProRule" id="PRU00433"/>
    </source>
</evidence>
<evidence type="ECO:0000313" key="7">
    <source>
        <dbReference type="EMBL" id="WDE99442.1"/>
    </source>
</evidence>
<name>A0ABY7W0G2_9BACT</name>
<sequence>MRKISSLILLPSLLLAANEPAKTPDLYQKVKSLSPQESMKTIQVPKGYKLQLVASEPMISEPVDCVWDANGDMYVIEMKTYMQDADATGQFDKTSRVMKLTDTNGDGTMDKSTVFADGLMLPRMILPLDDRILICETNTLDIYSYRDTNGDGKSDEKKIWAKGGARGGNLEHQPSGLVWNLDNWICMTKSGDAFKVDDGKVVKQNRGFINTQWGLDHDDDGHIASGFSGAEKSFQFFQTPTIYGMPSYPNELEKDFNTVWPIDDIPDTQGGRRRLRENNTLNHMTAACGHGVYRGELMPEFYGNYLVAEPVGRLIRMAKVDQSQGFRQLQNVYPKSEFIRSTDANFRPVNLKTGPDGALYIVDMYRGIIQEGNWTKKGSYLRGIIDQYGFAKNKQMGRIYRLVPEDFQAKFTRPEMLKKDSTALIPYLDHKNGWMRSTARKILILRNDKSITPALMKALTQAKSTQGKIEILWTLEGLKSLDAKFVIPLIHSSDARLASNALRVSEPWLQASHKQVLAAYQHILDKPSSSILLGQAFLSMKKFGPGHISGPYLQKIAEKYKNDKVLKHHLAQWDRDKAAHKKRMDQINALKGKGPVFEKIMKAGETHYKTLCFACHGSEGQGTPMAGTNITLAPPLKASPRVLGNKDKLIKITLHGLMGPVDGKTYPGAMESLAAHNDKYLSQVLTYIRNSWGNTAEMINEKEVKSTRKRNRKRNKPWTLEELKKK</sequence>
<keyword evidence="2 4" id="KW-0479">Metal-binding</keyword>
<dbReference type="PANTHER" id="PTHR33546:SF1">
    <property type="entry name" value="LARGE, MULTIFUNCTIONAL SECRETED PROTEIN"/>
    <property type="match status" value="1"/>
</dbReference>
<dbReference type="InterPro" id="IPR011042">
    <property type="entry name" value="6-blade_b-propeller_TolB-like"/>
</dbReference>
<dbReference type="Gene3D" id="1.10.760.10">
    <property type="entry name" value="Cytochrome c-like domain"/>
    <property type="match status" value="1"/>
</dbReference>
<dbReference type="SUPFAM" id="SSF50952">
    <property type="entry name" value="Soluble quinoprotein glucose dehydrogenase"/>
    <property type="match status" value="1"/>
</dbReference>
<protein>
    <submittedName>
        <fullName evidence="7">C-type cytochrome</fullName>
    </submittedName>
</protein>
<dbReference type="Pfam" id="PF23500">
    <property type="entry name" value="DUF7133"/>
    <property type="match status" value="1"/>
</dbReference>
<dbReference type="Pfam" id="PF00034">
    <property type="entry name" value="Cytochrom_C"/>
    <property type="match status" value="1"/>
</dbReference>
<gene>
    <name evidence="7" type="ORF">PQO03_16515</name>
</gene>
<evidence type="ECO:0000256" key="1">
    <source>
        <dbReference type="ARBA" id="ARBA00022617"/>
    </source>
</evidence>
<evidence type="ECO:0000256" key="5">
    <source>
        <dbReference type="SAM" id="MobiDB-lite"/>
    </source>
</evidence>